<dbReference type="NCBIfam" id="TIGR01494">
    <property type="entry name" value="ATPase_P-type"/>
    <property type="match status" value="2"/>
</dbReference>
<keyword evidence="2 6" id="KW-0812">Transmembrane</keyword>
<evidence type="ECO:0000256" key="4">
    <source>
        <dbReference type="ARBA" id="ARBA00022989"/>
    </source>
</evidence>
<dbReference type="PROSITE" id="PS00154">
    <property type="entry name" value="ATPASE_E1_E2"/>
    <property type="match status" value="1"/>
</dbReference>
<name>S2VYN6_9ACTN</name>
<evidence type="ECO:0000256" key="1">
    <source>
        <dbReference type="ARBA" id="ARBA00004651"/>
    </source>
</evidence>
<evidence type="ECO:0000256" key="6">
    <source>
        <dbReference type="SAM" id="Phobius"/>
    </source>
</evidence>
<dbReference type="SUPFAM" id="SSF56784">
    <property type="entry name" value="HAD-like"/>
    <property type="match status" value="1"/>
</dbReference>
<evidence type="ECO:0000256" key="5">
    <source>
        <dbReference type="ARBA" id="ARBA00023136"/>
    </source>
</evidence>
<keyword evidence="4 6" id="KW-1133">Transmembrane helix</keyword>
<evidence type="ECO:0000259" key="7">
    <source>
        <dbReference type="Pfam" id="PF00122"/>
    </source>
</evidence>
<comment type="subcellular location">
    <subcellularLocation>
        <location evidence="1">Cell membrane</location>
        <topology evidence="1">Multi-pass membrane protein</topology>
    </subcellularLocation>
</comment>
<dbReference type="STRING" id="883161.HMPREF9306_01342"/>
<organism evidence="8 9">
    <name type="scientific">Propionimicrobium lymphophilum ACS-093-V-SCH5</name>
    <dbReference type="NCBI Taxonomy" id="883161"/>
    <lineage>
        <taxon>Bacteria</taxon>
        <taxon>Bacillati</taxon>
        <taxon>Actinomycetota</taxon>
        <taxon>Actinomycetes</taxon>
        <taxon>Propionibacteriales</taxon>
        <taxon>Propionibacteriaceae</taxon>
        <taxon>Propionimicrobium</taxon>
    </lineage>
</organism>
<dbReference type="InterPro" id="IPR023214">
    <property type="entry name" value="HAD_sf"/>
</dbReference>
<dbReference type="SUPFAM" id="SSF81653">
    <property type="entry name" value="Calcium ATPase, transduction domain A"/>
    <property type="match status" value="1"/>
</dbReference>
<dbReference type="Pfam" id="PF00122">
    <property type="entry name" value="E1-E2_ATPase"/>
    <property type="match status" value="1"/>
</dbReference>
<dbReference type="Gene3D" id="1.20.1110.10">
    <property type="entry name" value="Calcium-transporting ATPase, transmembrane domain"/>
    <property type="match status" value="1"/>
</dbReference>
<dbReference type="PANTHER" id="PTHR42861">
    <property type="entry name" value="CALCIUM-TRANSPORTING ATPASE"/>
    <property type="match status" value="1"/>
</dbReference>
<feature type="transmembrane region" description="Helical" evidence="6">
    <location>
        <begin position="268"/>
        <end position="289"/>
    </location>
</feature>
<dbReference type="Gene3D" id="2.70.150.10">
    <property type="entry name" value="Calcium-transporting ATPase, cytoplasmic transduction domain A"/>
    <property type="match status" value="1"/>
</dbReference>
<dbReference type="EMBL" id="AGZR01000008">
    <property type="protein sequence ID" value="EPD32643.1"/>
    <property type="molecule type" value="Genomic_DNA"/>
</dbReference>
<feature type="transmembrane region" description="Helical" evidence="6">
    <location>
        <begin position="754"/>
        <end position="775"/>
    </location>
</feature>
<feature type="transmembrane region" description="Helical" evidence="6">
    <location>
        <begin position="627"/>
        <end position="649"/>
    </location>
</feature>
<feature type="transmembrane region" description="Helical" evidence="6">
    <location>
        <begin position="230"/>
        <end position="248"/>
    </location>
</feature>
<feature type="domain" description="P-type ATPase A" evidence="7">
    <location>
        <begin position="119"/>
        <end position="212"/>
    </location>
</feature>
<feature type="transmembrane region" description="Helical" evidence="6">
    <location>
        <begin position="661"/>
        <end position="682"/>
    </location>
</feature>
<dbReference type="PRINTS" id="PR00119">
    <property type="entry name" value="CATATPASE"/>
</dbReference>
<dbReference type="SFLD" id="SFLDS00003">
    <property type="entry name" value="Haloacid_Dehalogenase"/>
    <property type="match status" value="1"/>
</dbReference>
<protein>
    <submittedName>
        <fullName evidence="8">HAD ATPase, P-type, family IC</fullName>
    </submittedName>
</protein>
<evidence type="ECO:0000313" key="9">
    <source>
        <dbReference type="Proteomes" id="UP000014417"/>
    </source>
</evidence>
<dbReference type="InterPro" id="IPR036412">
    <property type="entry name" value="HAD-like_sf"/>
</dbReference>
<dbReference type="SFLD" id="SFLDG00002">
    <property type="entry name" value="C1.7:_P-type_atpase_like"/>
    <property type="match status" value="1"/>
</dbReference>
<dbReference type="InterPro" id="IPR001757">
    <property type="entry name" value="P_typ_ATPase"/>
</dbReference>
<reference evidence="8 9" key="1">
    <citation type="submission" date="2013-04" db="EMBL/GenBank/DDBJ databases">
        <title>The Genome Sequence of Propionimicrobium lymphophilum ACS-093-V-SCH5.</title>
        <authorList>
            <consortium name="The Broad Institute Genomics Platform"/>
            <person name="Earl A."/>
            <person name="Ward D."/>
            <person name="Feldgarden M."/>
            <person name="Gevers D."/>
            <person name="Saerens B."/>
            <person name="Vaneechoutte M."/>
            <person name="Walker B."/>
            <person name="Young S."/>
            <person name="Zeng Q."/>
            <person name="Gargeya S."/>
            <person name="Fitzgerald M."/>
            <person name="Haas B."/>
            <person name="Abouelleil A."/>
            <person name="Allen A.W."/>
            <person name="Alvarado L."/>
            <person name="Arachchi H.M."/>
            <person name="Berlin A.M."/>
            <person name="Chapman S.B."/>
            <person name="Gainer-Dewar J."/>
            <person name="Goldberg J."/>
            <person name="Griggs A."/>
            <person name="Gujja S."/>
            <person name="Hansen M."/>
            <person name="Howarth C."/>
            <person name="Imamovic A."/>
            <person name="Ireland A."/>
            <person name="Larimer J."/>
            <person name="McCowan C."/>
            <person name="Murphy C."/>
            <person name="Pearson M."/>
            <person name="Poon T.W."/>
            <person name="Priest M."/>
            <person name="Roberts A."/>
            <person name="Saif S."/>
            <person name="Shea T."/>
            <person name="Sisk P."/>
            <person name="Sykes S."/>
            <person name="Wortman J."/>
            <person name="Nusbaum C."/>
            <person name="Birren B."/>
        </authorList>
    </citation>
    <scope>NUCLEOTIDE SEQUENCE [LARGE SCALE GENOMIC DNA]</scope>
    <source>
        <strain evidence="8 9">ACS-093-V-SCH5</strain>
    </source>
</reference>
<keyword evidence="9" id="KW-1185">Reference proteome</keyword>
<feature type="transmembrane region" description="Helical" evidence="6">
    <location>
        <begin position="59"/>
        <end position="78"/>
    </location>
</feature>
<dbReference type="GO" id="GO:0005886">
    <property type="term" value="C:plasma membrane"/>
    <property type="evidence" value="ECO:0007669"/>
    <property type="project" value="UniProtKB-SubCell"/>
</dbReference>
<dbReference type="InterPro" id="IPR023299">
    <property type="entry name" value="ATPase_P-typ_cyto_dom_N"/>
</dbReference>
<dbReference type="Gene3D" id="3.40.50.1000">
    <property type="entry name" value="HAD superfamily/HAD-like"/>
    <property type="match status" value="1"/>
</dbReference>
<dbReference type="PATRIC" id="fig|883161.3.peg.1336"/>
<dbReference type="InterPro" id="IPR023298">
    <property type="entry name" value="ATPase_P-typ_TM_dom_sf"/>
</dbReference>
<dbReference type="SFLD" id="SFLDF00027">
    <property type="entry name" value="p-type_atpase"/>
    <property type="match status" value="1"/>
</dbReference>
<feature type="transmembrane region" description="Helical" evidence="6">
    <location>
        <begin position="721"/>
        <end position="742"/>
    </location>
</feature>
<evidence type="ECO:0000256" key="3">
    <source>
        <dbReference type="ARBA" id="ARBA00022967"/>
    </source>
</evidence>
<dbReference type="Gene3D" id="3.40.1110.10">
    <property type="entry name" value="Calcium-transporting ATPase, cytoplasmic domain N"/>
    <property type="match status" value="1"/>
</dbReference>
<dbReference type="InterPro" id="IPR044492">
    <property type="entry name" value="P_typ_ATPase_HD_dom"/>
</dbReference>
<dbReference type="InterPro" id="IPR018303">
    <property type="entry name" value="ATPase_P-typ_P_site"/>
</dbReference>
<dbReference type="SUPFAM" id="SSF81665">
    <property type="entry name" value="Calcium ATPase, transmembrane domain M"/>
    <property type="match status" value="1"/>
</dbReference>
<accession>S2VYN6</accession>
<dbReference type="GO" id="GO:0016887">
    <property type="term" value="F:ATP hydrolysis activity"/>
    <property type="evidence" value="ECO:0007669"/>
    <property type="project" value="InterPro"/>
</dbReference>
<dbReference type="HOGENOM" id="CLU_002360_5_1_11"/>
<feature type="transmembrane region" description="Helical" evidence="6">
    <location>
        <begin position="601"/>
        <end position="621"/>
    </location>
</feature>
<keyword evidence="5 6" id="KW-0472">Membrane</keyword>
<gene>
    <name evidence="8" type="ORF">HMPREF9306_01342</name>
</gene>
<dbReference type="Pfam" id="PF00702">
    <property type="entry name" value="Hydrolase"/>
    <property type="match status" value="1"/>
</dbReference>
<comment type="caution">
    <text evidence="8">The sequence shown here is derived from an EMBL/GenBank/DDBJ whole genome shotgun (WGS) entry which is preliminary data.</text>
</comment>
<dbReference type="AlphaFoldDB" id="S2VYN6"/>
<evidence type="ECO:0000313" key="8">
    <source>
        <dbReference type="EMBL" id="EPD32643.1"/>
    </source>
</evidence>
<proteinExistence type="predicted"/>
<dbReference type="GO" id="GO:0005524">
    <property type="term" value="F:ATP binding"/>
    <property type="evidence" value="ECO:0007669"/>
    <property type="project" value="InterPro"/>
</dbReference>
<dbReference type="Proteomes" id="UP000014417">
    <property type="component" value="Unassembled WGS sequence"/>
</dbReference>
<dbReference type="OrthoDB" id="9814270at2"/>
<evidence type="ECO:0000256" key="2">
    <source>
        <dbReference type="ARBA" id="ARBA00022692"/>
    </source>
</evidence>
<sequence>MHALNLPGKHRLVVKGARVIANLDGLTKREVADRVGKGLSNDLPSNSGKSVGDILRSNIFTRINAILGVLLVIVALTGSWMNCAFGLLIIANSIIGIIQELRAKKTLDKLAVVADTKPMVRRAEATRRIDKTAVVVDDIIEVGPGDQIVVDGVLVESENLNIDESLLTGESEPESKALGDEVLSGSYVISGSGAYRATKVGSASYAAQITEQAAKFSLAHSELQAGINKILRVITWILIPVGIATIAVQLTQTTSGWRSAVLRMAGAIVPMVPEGLVLITATAFALGIIRLGKRNCLVQELPAIEGLARVDVLCADKTGTLTDNKMSLRSIETLGNFDELLVNDVLATMAEADPYPNSSMQAIKNAVGIPSDQLEVVSRIPFSSVNKFSGIELSSGESWILGAPDVLADGPAEIRAEELEKTGLRVLLLGMGSPARCEPAALVVLSQTIRSDAQETLDYFADQGVEVKVISGDNARAVGAVTNELGIDEENPLDLAEVKDDDLVEAATSHRVFGRVKPQQKRMLVKALQKAGHTVAMTGDGVNDILALKDSDLGIAMGSGAPATRSAAKIVLLDDKFSTLPHVVGEGRRVLGNIERVAKLFLTKTVYSAILALLVVIWRLPFPFQPIHITITGWFTIGIPAFLLSLAPNNDRARPGFVKRVLAFGLPAGCIVGAATFVTYLLGRHFFPQQANQLTISTGALVCLIFSATWLLAVVARPYNWWRICLILAAYFAYGAIFALRVLHSLFKLDTSNIQMIILGTVVGAIGAGLIEVTWRLLQRFRERQPA</sequence>
<dbReference type="InterPro" id="IPR008250">
    <property type="entry name" value="ATPase_P-typ_transduc_dom_A_sf"/>
</dbReference>
<dbReference type="InterPro" id="IPR059000">
    <property type="entry name" value="ATPase_P-type_domA"/>
</dbReference>
<feature type="transmembrane region" description="Helical" evidence="6">
    <location>
        <begin position="694"/>
        <end position="714"/>
    </location>
</feature>
<keyword evidence="3" id="KW-1278">Translocase</keyword>